<dbReference type="Proteomes" id="UP001320159">
    <property type="component" value="Unassembled WGS sequence"/>
</dbReference>
<keyword evidence="4" id="KW-1185">Reference proteome</keyword>
<keyword evidence="2" id="KW-0812">Transmembrane</keyword>
<dbReference type="NCBIfam" id="NF047446">
    <property type="entry name" value="barrel_OmpL47"/>
    <property type="match status" value="5"/>
</dbReference>
<sequence length="970" mass="103351">MTDGYHTLEYWSIDLAGHEETHHSVNVRSDRTDPSTSISPPTAYGWYKGEIILNATDNLSGVYNISYRIDSGITRTISGSSGPVNYPKDGTYTLEYWSTDMAGNEESRKSATIKVDNTAPVTDVYKPIGYNGWFVDQIYIYADDNSGCGVANISYRIDNGPVVVVNGSTAILNVPDGIYSLEYWGTDKVGNVEYSHGETIKKDTQDPVTSLDPPTGNDSWYIIQPRLKASDNLSGIYRLYYMIDSGSWNWTGPTIRIDVPDGSHTLKYYSVDIAGNREGTHTAAFKQDLNEPRTTALFSGTTGNNGWYTSDVSATLTADDGGGSWVTNISYYLDSAPAQTVNGNRVTVDIKGTGIHTLGYWSNDIAGNTEYKNISTIKIDNIAPTTSVSASDGNNGWYTGPVILTASDNVSGIANISYRIDSGPVMNVSASSATVNVPDGSHTLYYWSTDMAGNVESEKSVAIKADLSAPVTSVSAPDGNNGWYTGPLTLSANDTVSGVLNLTYRLDSGSPIEITGSSVILNLQDGAHTLEYWSADKAGNVEVHQNKVVNVDKRAPVTSVSAPDGDNGWYIGPLTLTASDHPGMDGILYSDVASIFYQVDSGAVQRYNGSSLTISIPDGTHTLSYWSVDNSGNVESTINTTVKVDTVLPSVFWAANSTPNAYGWYNHDVLIEFTPVVGISGVQSIIPGSELVLTSSSNPITCTVTDGAGRTANVTTDAIYIDKVIPTITAFTTPADPNTNGWFNTSVTVNFTATNGPSGIDTMIGNTTLTGEGADQKVTGTVTSRSGNTNSTTASINIDMTEPVISCSLEGHLSDKGWFDSDVQVTLTSTDILSGVNKTEYSMDGINWNNYTGPFKIALGKQMYVYYRSADNAGNTATGEQFIFFPPVSISMSLVQGTTGPTATPTPEPSVTVSPVPTATPSPVSSVTATPSPEPTATEQAGPVDLTMLSLLIALAVAGLGAVYFLFMRK</sequence>
<keyword evidence="2" id="KW-1133">Transmembrane helix</keyword>
<comment type="caution">
    <text evidence="3">The sequence shown here is derived from an EMBL/GenBank/DDBJ whole genome shotgun (WGS) entry which is preliminary data.</text>
</comment>
<feature type="region of interest" description="Disordered" evidence="1">
    <location>
        <begin position="896"/>
        <end position="941"/>
    </location>
</feature>
<dbReference type="InterPro" id="IPR058094">
    <property type="entry name" value="Ig-like_OmpL47-like"/>
</dbReference>
<gene>
    <name evidence="3" type="ORF">CUJ83_08465</name>
</gene>
<proteinExistence type="predicted"/>
<evidence type="ECO:0000256" key="2">
    <source>
        <dbReference type="SAM" id="Phobius"/>
    </source>
</evidence>
<feature type="compositionally biased region" description="Low complexity" evidence="1">
    <location>
        <begin position="897"/>
        <end position="939"/>
    </location>
</feature>
<evidence type="ECO:0000313" key="3">
    <source>
        <dbReference type="EMBL" id="MCD1295028.1"/>
    </source>
</evidence>
<accession>A0AAP2RCY2</accession>
<evidence type="ECO:0000313" key="4">
    <source>
        <dbReference type="Proteomes" id="UP001320159"/>
    </source>
</evidence>
<keyword evidence="2" id="KW-0472">Membrane</keyword>
<protein>
    <recommendedName>
        <fullName evidence="5">Ig-like domain (Group 3)</fullName>
    </recommendedName>
</protein>
<dbReference type="Gene3D" id="3.30.1920.20">
    <property type="match status" value="4"/>
</dbReference>
<evidence type="ECO:0008006" key="5">
    <source>
        <dbReference type="Google" id="ProtNLM"/>
    </source>
</evidence>
<name>A0AAP2RCY2_9EURY</name>
<feature type="transmembrane region" description="Helical" evidence="2">
    <location>
        <begin position="946"/>
        <end position="967"/>
    </location>
</feature>
<dbReference type="EMBL" id="PGCK01000006">
    <property type="protein sequence ID" value="MCD1295028.1"/>
    <property type="molecule type" value="Genomic_DNA"/>
</dbReference>
<reference evidence="3 4" key="1">
    <citation type="submission" date="2017-11" db="EMBL/GenBank/DDBJ databases">
        <title>Isolation and Characterization of Family Methanocellaceae Species from Potential Methane Hydrate Area Offshore Southwestern Taiwan.</title>
        <authorList>
            <person name="Zhang W.-L."/>
            <person name="Chen W.-C."/>
            <person name="Lai M.-C."/>
            <person name="Chen S.-C."/>
        </authorList>
    </citation>
    <scope>NUCLEOTIDE SEQUENCE [LARGE SCALE GENOMIC DNA]</scope>
    <source>
        <strain evidence="3 4">CWC-04</strain>
    </source>
</reference>
<organism evidence="3 4">
    <name type="scientific">Methanooceanicella nereidis</name>
    <dbReference type="NCBI Taxonomy" id="2052831"/>
    <lineage>
        <taxon>Archaea</taxon>
        <taxon>Methanobacteriati</taxon>
        <taxon>Methanobacteriota</taxon>
        <taxon>Stenosarchaea group</taxon>
        <taxon>Methanomicrobia</taxon>
        <taxon>Methanocellales</taxon>
        <taxon>Methanocellaceae</taxon>
        <taxon>Methanooceanicella</taxon>
    </lineage>
</organism>
<evidence type="ECO:0000256" key="1">
    <source>
        <dbReference type="SAM" id="MobiDB-lite"/>
    </source>
</evidence>
<dbReference type="AlphaFoldDB" id="A0AAP2RCY2"/>